<evidence type="ECO:0000313" key="10">
    <source>
        <dbReference type="Proteomes" id="UP000597762"/>
    </source>
</evidence>
<gene>
    <name evidence="9" type="ORF">SPHA_31588</name>
</gene>
<comment type="subcellular location">
    <subcellularLocation>
        <location evidence="2">Chromosome</location>
        <location evidence="2">Telomere</location>
    </subcellularLocation>
    <subcellularLocation>
        <location evidence="1">Nucleus</location>
    </subcellularLocation>
</comment>
<dbReference type="OrthoDB" id="5399929at2759"/>
<evidence type="ECO:0000256" key="3">
    <source>
        <dbReference type="ARBA" id="ARBA00022454"/>
    </source>
</evidence>
<name>A0A812C5F8_ACAPH</name>
<dbReference type="Pfam" id="PF12231">
    <property type="entry name" value="Rif1_N"/>
    <property type="match status" value="1"/>
</dbReference>
<keyword evidence="5" id="KW-0539">Nucleus</keyword>
<evidence type="ECO:0000256" key="1">
    <source>
        <dbReference type="ARBA" id="ARBA00004123"/>
    </source>
</evidence>
<feature type="region of interest" description="Disordered" evidence="7">
    <location>
        <begin position="869"/>
        <end position="905"/>
    </location>
</feature>
<evidence type="ECO:0000256" key="2">
    <source>
        <dbReference type="ARBA" id="ARBA00004574"/>
    </source>
</evidence>
<evidence type="ECO:0000259" key="8">
    <source>
        <dbReference type="Pfam" id="PF12231"/>
    </source>
</evidence>
<dbReference type="InterPro" id="IPR022031">
    <property type="entry name" value="Rif1_N"/>
</dbReference>
<keyword evidence="10" id="KW-1185">Reference proteome</keyword>
<evidence type="ECO:0000256" key="7">
    <source>
        <dbReference type="SAM" id="MobiDB-lite"/>
    </source>
</evidence>
<dbReference type="Proteomes" id="UP000597762">
    <property type="component" value="Unassembled WGS sequence"/>
</dbReference>
<feature type="region of interest" description="Disordered" evidence="7">
    <location>
        <begin position="1118"/>
        <end position="1142"/>
    </location>
</feature>
<dbReference type="GO" id="GO:0005634">
    <property type="term" value="C:nucleus"/>
    <property type="evidence" value="ECO:0007669"/>
    <property type="project" value="UniProtKB-SubCell"/>
</dbReference>
<evidence type="ECO:0000313" key="9">
    <source>
        <dbReference type="EMBL" id="CAE1259210.1"/>
    </source>
</evidence>
<evidence type="ECO:0000256" key="6">
    <source>
        <dbReference type="ARBA" id="ARBA00023306"/>
    </source>
</evidence>
<evidence type="ECO:0000256" key="4">
    <source>
        <dbReference type="ARBA" id="ARBA00022895"/>
    </source>
</evidence>
<feature type="region of interest" description="Disordered" evidence="7">
    <location>
        <begin position="1254"/>
        <end position="1303"/>
    </location>
</feature>
<organism evidence="9 10">
    <name type="scientific">Acanthosepion pharaonis</name>
    <name type="common">Pharaoh cuttlefish</name>
    <name type="synonym">Sepia pharaonis</name>
    <dbReference type="NCBI Taxonomy" id="158019"/>
    <lineage>
        <taxon>Eukaryota</taxon>
        <taxon>Metazoa</taxon>
        <taxon>Spiralia</taxon>
        <taxon>Lophotrochozoa</taxon>
        <taxon>Mollusca</taxon>
        <taxon>Cephalopoda</taxon>
        <taxon>Coleoidea</taxon>
        <taxon>Decapodiformes</taxon>
        <taxon>Sepiida</taxon>
        <taxon>Sepiina</taxon>
        <taxon>Sepiidae</taxon>
        <taxon>Acanthosepion</taxon>
    </lineage>
</organism>
<feature type="domain" description="Telomere-associated protein Rif1 N-terminal" evidence="8">
    <location>
        <begin position="9"/>
        <end position="133"/>
    </location>
</feature>
<feature type="region of interest" description="Disordered" evidence="7">
    <location>
        <begin position="1161"/>
        <end position="1233"/>
    </location>
</feature>
<comment type="caution">
    <text evidence="9">The sequence shown here is derived from an EMBL/GenBank/DDBJ whole genome shotgun (WGS) entry which is preliminary data.</text>
</comment>
<feature type="compositionally biased region" description="Pro residues" evidence="7">
    <location>
        <begin position="1118"/>
        <end position="1135"/>
    </location>
</feature>
<dbReference type="PANTHER" id="PTHR22928">
    <property type="entry name" value="TELOMERE-ASSOCIATED PROTEIN RIF1"/>
    <property type="match status" value="1"/>
</dbReference>
<proteinExistence type="predicted"/>
<keyword evidence="3" id="KW-0158">Chromosome</keyword>
<keyword evidence="4" id="KW-0779">Telomere</keyword>
<sequence>MVTDVKTRMANELKKLFNNRNEVYVLRVWSLLVQLLGKELHCVFINQLLPIVELGFKSSIPNIKYEAFCAWKYLIENFASNPAIIGDQKRIKLLMQVFKINNAKTETVAMKKLEVWWYFVKKLDTKILSNFDMVCTPLLRFCVGGKWTQGSRNTPTPKLVNTPLPSQGTVWPSFAPLQKKGLEIIAHLLKLPPGNVNLPAVDLELDTLNTNVVLGPALFLKQSSVIAYATVELMCSVEASDDLVLYIWCLLVEHMRLGLEAGLKVDCRDALSSFLCDFSTLVLSRQSPYSVKYKLFLAVSRLPKKILSSTAYNISSGEKIHGTPALFLTELLLTPSMLEEGIYQENYETLFSNLIEMGMTNPSGALEFCQAVIQVLDRHAGFVQHSEQLFKLWSCIAWPLFEHITKNNEVNQGDALEHNFTSLYRALFFPVKWLFGNSLSQNLLKVWGNMYRTFANLAALVVNASANVTCEHVSLLILEELPKLEGRLEDLVFVECLAQLCEVVLSCVNFSSIGENSAFTLSSPGKWGGKRKQKPLKNLHSFVTLLAKVTSACHKQMNVTENNNNTSISEKQSTSTTVQSAGKCLVGILTTLFTSITTSSYVVPVLEKCAGPVSCLFAVSKKANNKIYPASFLPKIDKLWQDIIYCSQNIYTGVYDSDFLSMMAPLLEVNFMHTRRTIKTQTLQFWNATFGQSPSLTYPESLRLVLSKVKEKVVIMLPSWISTEIQIIEETPTSQFSEASSQVADEIPIPIMLSPSKMHGSMLKNVAAPSLPTSLVKPKPVKDYAACKKLPISELKDKDFVVINSPQNKCRILTQHQQEVLREKKFSVPAMYNSLDQSQDSVAFSNSINSSQPTSRSVSDDTFTEALENKKSNVENAVKSKKKPPAACDTPDNVPPHSYSPSPVYSPTTGILKKRFVNGSGETPSPPSKQRRVSFADPIFEEKTLPSPVSQKRRLTPGSSKSSRRSLLTNYKLTVNIFHLSLSLSPLSLSLLLSLSSLLSLSLLSLSLSSLFPLSLSPLSLLFPPLLLSLSLPLSSSLSLLSSPFSPSPLSPSPLFSSLSSLSSLSLSPLPSPPPPPLPSPPFIFNISPSPSPSLPSFLLLSLHPPLAGSPLPPLPPSFSPSLSPPSSPPLPSSSPSPLYLHTEPVGQILPQLTSSIWSRGLENMGTSPTAATDRPVSEENPTTAEKESFLQEMPELDTTSSSLKSDTDESTLSALEPEESAIPKNVSNNPHISDVAQSTNLVSAEICDNLSTADLAPPTPVFETPEASSTPVKTETKESESNLTEKDEASDLAVENSNSGDLPCSIKPICLEKKFSAIHCNAKDETEEPKDLIEDEDKGDYCTVEDDVKSILENSGALLEEVEKFSQSVQELERSPRSPKFMRCLSSAHSNHVSEFLYRFDES</sequence>
<accession>A0A812C5F8</accession>
<feature type="compositionally biased region" description="Basic and acidic residues" evidence="7">
    <location>
        <begin position="1275"/>
        <end position="1290"/>
    </location>
</feature>
<reference evidence="9" key="1">
    <citation type="submission" date="2021-01" db="EMBL/GenBank/DDBJ databases">
        <authorList>
            <person name="Li R."/>
            <person name="Bekaert M."/>
        </authorList>
    </citation>
    <scope>NUCLEOTIDE SEQUENCE</scope>
    <source>
        <strain evidence="9">Farmed</strain>
    </source>
</reference>
<evidence type="ECO:0000256" key="5">
    <source>
        <dbReference type="ARBA" id="ARBA00023242"/>
    </source>
</evidence>
<dbReference type="EMBL" id="CAHIKZ030001301">
    <property type="protein sequence ID" value="CAE1259210.1"/>
    <property type="molecule type" value="Genomic_DNA"/>
</dbReference>
<dbReference type="GO" id="GO:0000723">
    <property type="term" value="P:telomere maintenance"/>
    <property type="evidence" value="ECO:0007669"/>
    <property type="project" value="TreeGrafter"/>
</dbReference>
<protein>
    <submittedName>
        <fullName evidence="9">RIF1</fullName>
    </submittedName>
</protein>
<dbReference type="GO" id="GO:0140445">
    <property type="term" value="C:chromosome, telomeric repeat region"/>
    <property type="evidence" value="ECO:0007669"/>
    <property type="project" value="TreeGrafter"/>
</dbReference>
<dbReference type="PANTHER" id="PTHR22928:SF3">
    <property type="entry name" value="TELOMERE-ASSOCIATED PROTEIN RIF1"/>
    <property type="match status" value="1"/>
</dbReference>
<feature type="compositionally biased region" description="Low complexity" evidence="7">
    <location>
        <begin position="895"/>
        <end position="905"/>
    </location>
</feature>
<keyword evidence="6" id="KW-0131">Cell cycle</keyword>